<feature type="transmembrane region" description="Helical" evidence="6">
    <location>
        <begin position="1130"/>
        <end position="1156"/>
    </location>
</feature>
<keyword evidence="3 6" id="KW-0812">Transmembrane</keyword>
<dbReference type="InterPro" id="IPR045069">
    <property type="entry name" value="MATE_euk"/>
</dbReference>
<feature type="transmembrane region" description="Helical" evidence="6">
    <location>
        <begin position="335"/>
        <end position="356"/>
    </location>
</feature>
<feature type="transmembrane region" description="Helical" evidence="6">
    <location>
        <begin position="882"/>
        <end position="906"/>
    </location>
</feature>
<dbReference type="InterPro" id="IPR049318">
    <property type="entry name" value="GCIP_C"/>
</dbReference>
<feature type="transmembrane region" description="Helical" evidence="6">
    <location>
        <begin position="1022"/>
        <end position="1043"/>
    </location>
</feature>
<feature type="transmembrane region" description="Helical" evidence="6">
    <location>
        <begin position="437"/>
        <end position="463"/>
    </location>
</feature>
<feature type="transmembrane region" description="Helical" evidence="6">
    <location>
        <begin position="912"/>
        <end position="935"/>
    </location>
</feature>
<proteinExistence type="inferred from homology"/>
<feature type="transmembrane region" description="Helical" evidence="6">
    <location>
        <begin position="622"/>
        <end position="644"/>
    </location>
</feature>
<dbReference type="STRING" id="3818.A0A444XV78"/>
<dbReference type="CDD" id="cd13132">
    <property type="entry name" value="MATE_eukaryotic"/>
    <property type="match status" value="3"/>
</dbReference>
<evidence type="ECO:0000256" key="4">
    <source>
        <dbReference type="ARBA" id="ARBA00022989"/>
    </source>
</evidence>
<dbReference type="Pfam" id="PF13324">
    <property type="entry name" value="GCIP_N"/>
    <property type="match status" value="1"/>
</dbReference>
<evidence type="ECO:0000313" key="10">
    <source>
        <dbReference type="EMBL" id="RYQ93661.1"/>
    </source>
</evidence>
<feature type="transmembrane region" description="Helical" evidence="6">
    <location>
        <begin position="656"/>
        <end position="679"/>
    </location>
</feature>
<evidence type="ECO:0000256" key="5">
    <source>
        <dbReference type="ARBA" id="ARBA00023136"/>
    </source>
</evidence>
<feature type="transmembrane region" description="Helical" evidence="6">
    <location>
        <begin position="408"/>
        <end position="431"/>
    </location>
</feature>
<feature type="transmembrane region" description="Helical" evidence="6">
    <location>
        <begin position="217"/>
        <end position="237"/>
    </location>
</feature>
<keyword evidence="4 6" id="KW-1133">Transmembrane helix</keyword>
<dbReference type="InterPro" id="IPR049317">
    <property type="entry name" value="GCIP-like_N"/>
</dbReference>
<feature type="transmembrane region" description="Helical" evidence="6">
    <location>
        <begin position="691"/>
        <end position="711"/>
    </location>
</feature>
<feature type="transmembrane region" description="Helical" evidence="6">
    <location>
        <begin position="805"/>
        <end position="829"/>
    </location>
</feature>
<evidence type="ECO:0000256" key="1">
    <source>
        <dbReference type="ARBA" id="ARBA00004141"/>
    </source>
</evidence>
<dbReference type="GO" id="GO:0015297">
    <property type="term" value="F:antiporter activity"/>
    <property type="evidence" value="ECO:0007669"/>
    <property type="project" value="InterPro"/>
</dbReference>
<feature type="transmembrane region" description="Helical" evidence="6">
    <location>
        <begin position="258"/>
        <end position="282"/>
    </location>
</feature>
<dbReference type="InterPro" id="IPR002528">
    <property type="entry name" value="MATE_fam"/>
</dbReference>
<dbReference type="PANTHER" id="PTHR11206">
    <property type="entry name" value="MULTIDRUG RESISTANCE PROTEIN"/>
    <property type="match status" value="1"/>
</dbReference>
<dbReference type="Gene3D" id="1.20.1410.10">
    <property type="entry name" value="I/LWEQ domain"/>
    <property type="match status" value="1"/>
</dbReference>
<evidence type="ECO:0000259" key="8">
    <source>
        <dbReference type="Pfam" id="PF13324"/>
    </source>
</evidence>
<accession>A0A444XV78</accession>
<evidence type="ECO:0000259" key="9">
    <source>
        <dbReference type="Pfam" id="PF20936"/>
    </source>
</evidence>
<feature type="region of interest" description="Disordered" evidence="7">
    <location>
        <begin position="1627"/>
        <end position="1665"/>
    </location>
</feature>
<feature type="transmembrane region" description="Helical" evidence="6">
    <location>
        <begin position="590"/>
        <end position="610"/>
    </location>
</feature>
<dbReference type="Gene3D" id="1.20.1420.10">
    <property type="entry name" value="Talin, central domain"/>
    <property type="match status" value="1"/>
</dbReference>
<feature type="transmembrane region" description="Helical" evidence="6">
    <location>
        <begin position="68"/>
        <end position="95"/>
    </location>
</feature>
<dbReference type="GO" id="GO:0042910">
    <property type="term" value="F:xenobiotic transmembrane transporter activity"/>
    <property type="evidence" value="ECO:0007669"/>
    <property type="project" value="InterPro"/>
</dbReference>
<dbReference type="EMBL" id="SDMP01000019">
    <property type="protein sequence ID" value="RYQ93661.1"/>
    <property type="molecule type" value="Genomic_DNA"/>
</dbReference>
<feature type="transmembrane region" description="Helical" evidence="6">
    <location>
        <begin position="116"/>
        <end position="136"/>
    </location>
</feature>
<feature type="transmembrane region" description="Helical" evidence="6">
    <location>
        <begin position="1367"/>
        <end position="1392"/>
    </location>
</feature>
<comment type="caution">
    <text evidence="10">The sequence shown here is derived from an EMBL/GenBank/DDBJ whole genome shotgun (WGS) entry which is preliminary data.</text>
</comment>
<gene>
    <name evidence="10" type="ORF">Ahy_B09g099920</name>
</gene>
<feature type="transmembrane region" description="Helical" evidence="6">
    <location>
        <begin position="849"/>
        <end position="870"/>
    </location>
</feature>
<dbReference type="Pfam" id="PF01554">
    <property type="entry name" value="MatE"/>
    <property type="match status" value="6"/>
</dbReference>
<feature type="transmembrane region" description="Helical" evidence="6">
    <location>
        <begin position="37"/>
        <end position="62"/>
    </location>
</feature>
<feature type="transmembrane region" description="Helical" evidence="6">
    <location>
        <begin position="769"/>
        <end position="793"/>
    </location>
</feature>
<feature type="transmembrane region" description="Helical" evidence="6">
    <location>
        <begin position="376"/>
        <end position="396"/>
    </location>
</feature>
<feature type="transmembrane region" description="Helical" evidence="6">
    <location>
        <begin position="548"/>
        <end position="569"/>
    </location>
</feature>
<evidence type="ECO:0000256" key="2">
    <source>
        <dbReference type="ARBA" id="ARBA00010199"/>
    </source>
</evidence>
<feature type="transmembrane region" description="Helical" evidence="6">
    <location>
        <begin position="985"/>
        <end position="1010"/>
    </location>
</feature>
<comment type="subcellular location">
    <subcellularLocation>
        <location evidence="1">Membrane</location>
        <topology evidence="1">Multi-pass membrane protein</topology>
    </subcellularLocation>
</comment>
<feature type="transmembrane region" description="Helical" evidence="6">
    <location>
        <begin position="156"/>
        <end position="174"/>
    </location>
</feature>
<feature type="transmembrane region" description="Helical" evidence="6">
    <location>
        <begin position="511"/>
        <end position="528"/>
    </location>
</feature>
<protein>
    <recommendedName>
        <fullName evidence="6">Protein DETOXIFICATION</fullName>
    </recommendedName>
    <alternativeName>
        <fullName evidence="6">Multidrug and toxic compound extrusion protein</fullName>
    </alternativeName>
</protein>
<feature type="transmembrane region" description="Helical" evidence="6">
    <location>
        <begin position="1340"/>
        <end position="1361"/>
    </location>
</feature>
<evidence type="ECO:0000313" key="11">
    <source>
        <dbReference type="Proteomes" id="UP000289738"/>
    </source>
</evidence>
<keyword evidence="5 6" id="KW-0472">Membrane</keyword>
<evidence type="ECO:0000256" key="6">
    <source>
        <dbReference type="RuleBase" id="RU004914"/>
    </source>
</evidence>
<feature type="domain" description="Cyclin-D1-binding protein 1-like N-terminal" evidence="8">
    <location>
        <begin position="1485"/>
        <end position="1629"/>
    </location>
</feature>
<feature type="transmembrane region" description="Helical" evidence="6">
    <location>
        <begin position="732"/>
        <end position="749"/>
    </location>
</feature>
<dbReference type="Pfam" id="PF20936">
    <property type="entry name" value="GCIP_C"/>
    <property type="match status" value="1"/>
</dbReference>
<feature type="transmembrane region" description="Helical" evidence="6">
    <location>
        <begin position="1162"/>
        <end position="1182"/>
    </location>
</feature>
<feature type="transmembrane region" description="Helical" evidence="6">
    <location>
        <begin position="294"/>
        <end position="314"/>
    </location>
</feature>
<feature type="transmembrane region" description="Helical" evidence="6">
    <location>
        <begin position="1063"/>
        <end position="1089"/>
    </location>
</feature>
<dbReference type="NCBIfam" id="TIGR00797">
    <property type="entry name" value="matE"/>
    <property type="match status" value="3"/>
</dbReference>
<dbReference type="Proteomes" id="UP000289738">
    <property type="component" value="Chromosome B09"/>
</dbReference>
<organism evidence="10 11">
    <name type="scientific">Arachis hypogaea</name>
    <name type="common">Peanut</name>
    <dbReference type="NCBI Taxonomy" id="3818"/>
    <lineage>
        <taxon>Eukaryota</taxon>
        <taxon>Viridiplantae</taxon>
        <taxon>Streptophyta</taxon>
        <taxon>Embryophyta</taxon>
        <taxon>Tracheophyta</taxon>
        <taxon>Spermatophyta</taxon>
        <taxon>Magnoliopsida</taxon>
        <taxon>eudicotyledons</taxon>
        <taxon>Gunneridae</taxon>
        <taxon>Pentapetalae</taxon>
        <taxon>rosids</taxon>
        <taxon>fabids</taxon>
        <taxon>Fabales</taxon>
        <taxon>Fabaceae</taxon>
        <taxon>Papilionoideae</taxon>
        <taxon>50 kb inversion clade</taxon>
        <taxon>dalbergioids sensu lato</taxon>
        <taxon>Dalbergieae</taxon>
        <taxon>Pterocarpus clade</taxon>
        <taxon>Arachis</taxon>
    </lineage>
</organism>
<evidence type="ECO:0000256" key="3">
    <source>
        <dbReference type="ARBA" id="ARBA00022692"/>
    </source>
</evidence>
<reference evidence="10 11" key="1">
    <citation type="submission" date="2019-01" db="EMBL/GenBank/DDBJ databases">
        <title>Sequencing of cultivated peanut Arachis hypogaea provides insights into genome evolution and oil improvement.</title>
        <authorList>
            <person name="Chen X."/>
        </authorList>
    </citation>
    <scope>NUCLEOTIDE SEQUENCE [LARGE SCALE GENOMIC DNA]</scope>
    <source>
        <strain evidence="11">cv. Fuhuasheng</strain>
        <tissue evidence="10">Leaves</tissue>
    </source>
</reference>
<dbReference type="GO" id="GO:1990961">
    <property type="term" value="P:xenobiotic detoxification by transmembrane export across the plasma membrane"/>
    <property type="evidence" value="ECO:0007669"/>
    <property type="project" value="InterPro"/>
</dbReference>
<comment type="similarity">
    <text evidence="2 6">Belongs to the multi antimicrobial extrusion (MATE) (TC 2.A.66.1) family.</text>
</comment>
<keyword evidence="11" id="KW-1185">Reference proteome</keyword>
<feature type="domain" description="Cyclin-D1-binding protein 1-like C-terminal" evidence="9">
    <location>
        <begin position="1657"/>
        <end position="1755"/>
    </location>
</feature>
<feature type="transmembrane region" description="Helical" evidence="6">
    <location>
        <begin position="181"/>
        <end position="205"/>
    </location>
</feature>
<sequence length="1808" mass="196592">MTMNMEEPLLAPREKELERKRRRGVTWKTLIQELKSICIIAGPMVAVTAFQYLLQIVSIMMVGHLGELYLSATALAFSLSTVTGFSLLLGMASGLETTCGQAYGAQQYQRIGKQTYTAIFCLILVSVPLSFIWINIEQILVFLGQDPMIAHEAAKFMLWLVPALLAYSILQPLVRYFQMQSLLLPMLITSCVVFCVHILLCWALVFKTQLKNVGGALSFSISIWLNVIILGLYMRYSSACAKTRAPLSMDIFQGTREFFRFAVPSAVMICLEWWSFELIILLSGLLPNPQLETSVLSVCLNTISTVYCIPFGIGAAASTRISNELGAGNPEAARIVVMAAMCLAMMETSVVSATLFSCRHIFGYVFSSEKEVVDYVTVMAPLVCLSVIFDSMQGFLSGVARGCGWQHLGVYVNLGAFYLCGIPAAATLAFWVKLRGIGLWVGIQTGSFLQVSLLAIITSCINWEQQAIKARTRIFEGQFSADSSTLNLLAAKERSSSWTWKKGYKEEMKRICEIAGPMVVVIASQYLLQVVSTMMVGHLGELALSSSSLAISLSGVTGFSLLMGMASGLETICGQAYGAEQYQRIGMQTYTAIFSLILVCVPLSILWINIEQILVFLGQDPLIAHEVAKFIIWLIPALFAYAILQPLVRYFQIQSLLLPMLVSSCVTLFLHIPLCWLLVFKAGLNSAGGAIAVSISIWCNVIFLGLFMRYSPSCAKTRAPISLEMFRGVGEFFRFAVPSAVMICLEWWSYELLILLSGLLPNPQLETSVLSVCLNTISTLYTIPFGIGAAASTRVSNELGAGKPLAARVAVLAGMSLAVIETSIVSATLFSCRHIYGYVFSNEEEVVDYVTVMAPLVCVSVILDSLQGVLAGIARGCGWQHLGVFVNLGAFYLCGIPAAAALAFWVNLKGKGLWIGIQVGAFVQTVLLATITSCINWEQQVYQISVSRTFFQDMEEGLLLKPKGEEKGSLGTITWSVLAKEIKGVGYLALPMITVNLSTYFLQIISIMMVGHLGKLALSSTAIATSLCAVSGFSVIFGMSCALETLGGQAYGAKQYRRFGVQIYTSIVALSLACIPLSLLWICLGKIMVLCGQDPLISQEAGKFAVCLIPALFAYASLHTFIRYFLLQSLIFPLIMSSCVTFCFHIAFCWILVFQFQLGNLGAAFSLGISYWLNVILLGLYMKFSAKCEKTRAPISMDLFHGLGEFLCYAVPSAGMICLEWWSFELLTLLSGLLPNPQLEASVLSICTRVSNALGAGNPGEARVAVVAAMTLAGSQALLVSSIIFGCRNIIGYVFSYEQDVLDYVTDMAPLVCVSIILDTLHGTLSGIARGCGWQQLGTYVNLGAYYVLGIPLAAILGFWVQLRGKGLWIGIMSGAFCQTILLSLITSCTNWKKQAIKARERVFEGRFSVEHILVSQRRRHFRSGAVKPVAAASEEEERRLKMPVRAEKEHLNVVLGSHLANIHETLQVLDQTASSALDKVSWDDVIKMGDEVQKQATTVGMLWTGEKPGAKAIEENMTTYFNTLQGFLLLSHASTVGAGPTLSSSVHASVKHVVDSSFRLMKDTVSSYGSHSKDQKLSVPQLVGAVWEACDALKKTPATNITAIGRAMTQVAVSVKDVLREMKELKPDSSAVPDNTAVGESCAEATEDEPHDDNLSEGDLGNDLSPEEMKVAEKAIAVVSDTLSVIKELIHSITGLLKLEKPNDSGSFVDSLEKLLKQCQELGRQIDDIGACLYPPQEISAIKAAMNEISCIIEVLQAELGGLKGSSDAFVEVCNALKSSLTQLASEISSSSTADIEAKIENITLSN</sequence>
<name>A0A444XV78_ARAHY</name>
<dbReference type="GO" id="GO:0016020">
    <property type="term" value="C:membrane"/>
    <property type="evidence" value="ECO:0007669"/>
    <property type="project" value="UniProtKB-SubCell"/>
</dbReference>
<feature type="transmembrane region" description="Helical" evidence="6">
    <location>
        <begin position="1101"/>
        <end position="1118"/>
    </location>
</feature>
<evidence type="ECO:0000256" key="7">
    <source>
        <dbReference type="SAM" id="MobiDB-lite"/>
    </source>
</evidence>